<proteinExistence type="predicted"/>
<organism evidence="1 2">
    <name type="scientific">Hydrocarboniphaga effusa AP103</name>
    <dbReference type="NCBI Taxonomy" id="1172194"/>
    <lineage>
        <taxon>Bacteria</taxon>
        <taxon>Pseudomonadati</taxon>
        <taxon>Pseudomonadota</taxon>
        <taxon>Gammaproteobacteria</taxon>
        <taxon>Nevskiales</taxon>
        <taxon>Nevskiaceae</taxon>
        <taxon>Hydrocarboniphaga</taxon>
    </lineage>
</organism>
<protein>
    <recommendedName>
        <fullName evidence="3">Surface antigen domain-containing protein</fullName>
    </recommendedName>
</protein>
<dbReference type="AlphaFoldDB" id="I8T3V8"/>
<dbReference type="EMBL" id="AKGD01000003">
    <property type="protein sequence ID" value="EIT68595.1"/>
    <property type="molecule type" value="Genomic_DNA"/>
</dbReference>
<dbReference type="OrthoDB" id="6170015at2"/>
<evidence type="ECO:0008006" key="3">
    <source>
        <dbReference type="Google" id="ProtNLM"/>
    </source>
</evidence>
<reference evidence="1 2" key="1">
    <citation type="journal article" date="2012" name="J. Bacteriol.">
        <title>Genome Sequence of n-Alkane-Degrading Hydrocarboniphaga effusa Strain AP103T (ATCC BAA-332T).</title>
        <authorList>
            <person name="Chang H.K."/>
            <person name="Zylstra G.J."/>
            <person name="Chae J.C."/>
        </authorList>
    </citation>
    <scope>NUCLEOTIDE SEQUENCE [LARGE SCALE GENOMIC DNA]</scope>
    <source>
        <strain evidence="1 2">AP103</strain>
    </source>
</reference>
<name>I8T3V8_9GAMM</name>
<gene>
    <name evidence="1" type="ORF">WQQ_37900</name>
</gene>
<dbReference type="Proteomes" id="UP000003704">
    <property type="component" value="Unassembled WGS sequence"/>
</dbReference>
<dbReference type="RefSeq" id="WP_007186725.1">
    <property type="nucleotide sequence ID" value="NZ_AKGD01000003.1"/>
</dbReference>
<keyword evidence="2" id="KW-1185">Reference proteome</keyword>
<accession>I8T3V8</accession>
<comment type="caution">
    <text evidence="1">The sequence shown here is derived from an EMBL/GenBank/DDBJ whole genome shotgun (WGS) entry which is preliminary data.</text>
</comment>
<evidence type="ECO:0000313" key="1">
    <source>
        <dbReference type="EMBL" id="EIT68595.1"/>
    </source>
</evidence>
<evidence type="ECO:0000313" key="2">
    <source>
        <dbReference type="Proteomes" id="UP000003704"/>
    </source>
</evidence>
<sequence>MDTLEWHRGLLPFAVAVLLLAGVSSMYVDASTETVIRSTQTENRLGTLMTDADRERIDDAFAGGPGRHTVRWSNSDRDIDYTMILAPVFKTARGPCREFEIEAKADDRRTRASGTACEKQGGWRIVE</sequence>